<evidence type="ECO:0000256" key="2">
    <source>
        <dbReference type="ARBA" id="ARBA00006177"/>
    </source>
</evidence>
<dbReference type="SUPFAM" id="SSF57716">
    <property type="entry name" value="Glucocorticoid receptor-like (DNA-binding domain)"/>
    <property type="match status" value="1"/>
</dbReference>
<keyword evidence="11" id="KW-0131">Cell cycle</keyword>
<dbReference type="PROSITE" id="PS50950">
    <property type="entry name" value="ZF_THAP"/>
    <property type="match status" value="1"/>
</dbReference>
<dbReference type="SMART" id="SM00980">
    <property type="entry name" value="THAP"/>
    <property type="match status" value="1"/>
</dbReference>
<accession>A0A6P7SAV2</accession>
<dbReference type="GO" id="GO:0043565">
    <property type="term" value="F:sequence-specific DNA binding"/>
    <property type="evidence" value="ECO:0007669"/>
    <property type="project" value="InterPro"/>
</dbReference>
<keyword evidence="8" id="KW-0238">DNA-binding</keyword>
<keyword evidence="5" id="KW-0862">Zinc</keyword>
<dbReference type="GO" id="GO:0008270">
    <property type="term" value="F:zinc ion binding"/>
    <property type="evidence" value="ECO:0007669"/>
    <property type="project" value="UniProtKB-KW"/>
</dbReference>
<dbReference type="SMART" id="SM00692">
    <property type="entry name" value="DM3"/>
    <property type="match status" value="1"/>
</dbReference>
<evidence type="ECO:0000256" key="7">
    <source>
        <dbReference type="ARBA" id="ARBA00023054"/>
    </source>
</evidence>
<dbReference type="KEGG" id="osn:115210812"/>
<sequence>MMKSRPLKQANMAHHCCVPMCKNDARYDQDKILSFHSFPKDEKLRKEWTSKIKRDEGPLFRIRKHTKVCSAHFRPDDFKRTLTGRRDLRKGAIPCIFRWTTKSKDSQNNNKSSHSLKSLNNRQLDREESVFLEACVDHSYEPANGFREEFEAALSLIKFSKLEFC</sequence>
<keyword evidence="6" id="KW-0805">Transcription regulation</keyword>
<organism evidence="12 13">
    <name type="scientific">Octopus sinensis</name>
    <name type="common">East Asian common octopus</name>
    <dbReference type="NCBI Taxonomy" id="2607531"/>
    <lineage>
        <taxon>Eukaryota</taxon>
        <taxon>Metazoa</taxon>
        <taxon>Spiralia</taxon>
        <taxon>Lophotrochozoa</taxon>
        <taxon>Mollusca</taxon>
        <taxon>Cephalopoda</taxon>
        <taxon>Coleoidea</taxon>
        <taxon>Octopodiformes</taxon>
        <taxon>Octopoda</taxon>
        <taxon>Incirrata</taxon>
        <taxon>Octopodidae</taxon>
        <taxon>Octopus</taxon>
    </lineage>
</organism>
<reference evidence="13" key="1">
    <citation type="submission" date="2025-08" db="UniProtKB">
        <authorList>
            <consortium name="RefSeq"/>
        </authorList>
    </citation>
    <scope>IDENTIFICATION</scope>
</reference>
<evidence type="ECO:0000313" key="12">
    <source>
        <dbReference type="Proteomes" id="UP000515154"/>
    </source>
</evidence>
<dbReference type="InterPro" id="IPR006612">
    <property type="entry name" value="THAP_Znf"/>
</dbReference>
<evidence type="ECO:0000313" key="13">
    <source>
        <dbReference type="RefSeq" id="XP_029635417.2"/>
    </source>
</evidence>
<dbReference type="PANTHER" id="PTHR46600:SF1">
    <property type="entry name" value="THAP DOMAIN-CONTAINING PROTEIN 1"/>
    <property type="match status" value="1"/>
</dbReference>
<keyword evidence="3" id="KW-0479">Metal-binding</keyword>
<protein>
    <submittedName>
        <fullName evidence="13">THAP domain-containing protein 2</fullName>
    </submittedName>
</protein>
<dbReference type="Gene3D" id="6.20.210.20">
    <property type="entry name" value="THAP domain"/>
    <property type="match status" value="1"/>
</dbReference>
<keyword evidence="4" id="KW-0863">Zinc-finger</keyword>
<evidence type="ECO:0000256" key="11">
    <source>
        <dbReference type="ARBA" id="ARBA00023306"/>
    </source>
</evidence>
<dbReference type="GO" id="GO:0005654">
    <property type="term" value="C:nucleoplasm"/>
    <property type="evidence" value="ECO:0007669"/>
    <property type="project" value="UniProtKB-SubCell"/>
</dbReference>
<keyword evidence="7" id="KW-0175">Coiled coil</keyword>
<evidence type="ECO:0000256" key="1">
    <source>
        <dbReference type="ARBA" id="ARBA00004642"/>
    </source>
</evidence>
<keyword evidence="10" id="KW-0539">Nucleus</keyword>
<dbReference type="InterPro" id="IPR026516">
    <property type="entry name" value="THAP1/10"/>
</dbReference>
<proteinExistence type="inferred from homology"/>
<keyword evidence="9" id="KW-0804">Transcription</keyword>
<dbReference type="Pfam" id="PF05485">
    <property type="entry name" value="THAP"/>
    <property type="match status" value="1"/>
</dbReference>
<evidence type="ECO:0000256" key="3">
    <source>
        <dbReference type="ARBA" id="ARBA00022723"/>
    </source>
</evidence>
<dbReference type="RefSeq" id="XP_029635417.2">
    <property type="nucleotide sequence ID" value="XM_029779557.2"/>
</dbReference>
<evidence type="ECO:0000256" key="4">
    <source>
        <dbReference type="ARBA" id="ARBA00022771"/>
    </source>
</evidence>
<gene>
    <name evidence="13" type="primary">LOC115210812</name>
</gene>
<dbReference type="Proteomes" id="UP000515154">
    <property type="component" value="Linkage group LG4"/>
</dbReference>
<name>A0A6P7SAV2_9MOLL</name>
<evidence type="ECO:0000256" key="6">
    <source>
        <dbReference type="ARBA" id="ARBA00023015"/>
    </source>
</evidence>
<evidence type="ECO:0000256" key="5">
    <source>
        <dbReference type="ARBA" id="ARBA00022833"/>
    </source>
</evidence>
<evidence type="ECO:0000256" key="9">
    <source>
        <dbReference type="ARBA" id="ARBA00023163"/>
    </source>
</evidence>
<dbReference type="PANTHER" id="PTHR46600">
    <property type="entry name" value="THAP DOMAIN-CONTAINING"/>
    <property type="match status" value="1"/>
</dbReference>
<evidence type="ECO:0000256" key="8">
    <source>
        <dbReference type="ARBA" id="ARBA00023125"/>
    </source>
</evidence>
<dbReference type="AlphaFoldDB" id="A0A6P7SAV2"/>
<evidence type="ECO:0000256" key="10">
    <source>
        <dbReference type="ARBA" id="ARBA00023242"/>
    </source>
</evidence>
<dbReference type="InterPro" id="IPR038441">
    <property type="entry name" value="THAP_Znf_sf"/>
</dbReference>
<keyword evidence="12" id="KW-1185">Reference proteome</keyword>
<comment type="subcellular location">
    <subcellularLocation>
        <location evidence="1">Nucleus</location>
        <location evidence="1">Nucleoplasm</location>
    </subcellularLocation>
</comment>
<comment type="similarity">
    <text evidence="2">Belongs to the THAP1 family.</text>
</comment>